<dbReference type="Gene3D" id="3.10.290.10">
    <property type="entry name" value="RNA-binding S4 domain"/>
    <property type="match status" value="1"/>
</dbReference>
<evidence type="ECO:0000256" key="1">
    <source>
        <dbReference type="PROSITE-ProRule" id="PRU00182"/>
    </source>
</evidence>
<dbReference type="SUPFAM" id="SSF55174">
    <property type="entry name" value="Alpha-L RNA-binding motif"/>
    <property type="match status" value="1"/>
</dbReference>
<dbReference type="CDD" id="cd00165">
    <property type="entry name" value="S4"/>
    <property type="match status" value="1"/>
</dbReference>
<accession>A0ABU3ICL6</accession>
<reference evidence="2 3" key="1">
    <citation type="submission" date="2023-06" db="EMBL/GenBank/DDBJ databases">
        <title>Draft genome sequence of Gleimia hominis type strain CCUG 57540T.</title>
        <authorList>
            <person name="Salva-Serra F."/>
            <person name="Cardew S."/>
            <person name="Jensie Markopoulos S."/>
            <person name="Ohlen M."/>
            <person name="Inganas E."/>
            <person name="Svensson-Stadler L."/>
            <person name="Moore E.R.B."/>
        </authorList>
    </citation>
    <scope>NUCLEOTIDE SEQUENCE [LARGE SCALE GENOMIC DNA]</scope>
    <source>
        <strain evidence="2 3">CCUG 57540</strain>
    </source>
</reference>
<sequence length="74" mass="7988">MQQVPVKGTIRLGQLLKLANLVEDGVMAREAIQGGFVDVDGQVETRRGKQLKTGQVITVHFDDGDETVQVVSAP</sequence>
<keyword evidence="1" id="KW-0694">RNA-binding</keyword>
<comment type="caution">
    <text evidence="2">The sequence shown here is derived from an EMBL/GenBank/DDBJ whole genome shotgun (WGS) entry which is preliminary data.</text>
</comment>
<gene>
    <name evidence="2" type="ORF">QS713_08550</name>
</gene>
<protein>
    <submittedName>
        <fullName evidence="2">RNA-binding S4 domain-containing protein</fullName>
    </submittedName>
</protein>
<name>A0ABU3ICL6_9ACTO</name>
<dbReference type="PROSITE" id="PS50889">
    <property type="entry name" value="S4"/>
    <property type="match status" value="1"/>
</dbReference>
<proteinExistence type="predicted"/>
<dbReference type="RefSeq" id="WP_102215635.1">
    <property type="nucleotide sequence ID" value="NZ_CP126963.1"/>
</dbReference>
<organism evidence="2 3">
    <name type="scientific">Gleimia hominis</name>
    <dbReference type="NCBI Taxonomy" id="595468"/>
    <lineage>
        <taxon>Bacteria</taxon>
        <taxon>Bacillati</taxon>
        <taxon>Actinomycetota</taxon>
        <taxon>Actinomycetes</taxon>
        <taxon>Actinomycetales</taxon>
        <taxon>Actinomycetaceae</taxon>
        <taxon>Gleimia</taxon>
    </lineage>
</organism>
<evidence type="ECO:0000313" key="3">
    <source>
        <dbReference type="Proteomes" id="UP001247542"/>
    </source>
</evidence>
<dbReference type="EMBL" id="JASXSX010000005">
    <property type="protein sequence ID" value="MDT3768106.1"/>
    <property type="molecule type" value="Genomic_DNA"/>
</dbReference>
<dbReference type="InterPro" id="IPR036986">
    <property type="entry name" value="S4_RNA-bd_sf"/>
</dbReference>
<evidence type="ECO:0000313" key="2">
    <source>
        <dbReference type="EMBL" id="MDT3768106.1"/>
    </source>
</evidence>
<dbReference type="Pfam" id="PF13275">
    <property type="entry name" value="S4_2"/>
    <property type="match status" value="1"/>
</dbReference>
<dbReference type="Proteomes" id="UP001247542">
    <property type="component" value="Unassembled WGS sequence"/>
</dbReference>
<keyword evidence="3" id="KW-1185">Reference proteome</keyword>